<dbReference type="EMBL" id="UOFH01000125">
    <property type="protein sequence ID" value="VAW60149.1"/>
    <property type="molecule type" value="Genomic_DNA"/>
</dbReference>
<dbReference type="InterPro" id="IPR049245">
    <property type="entry name" value="DUF6880"/>
</dbReference>
<name>A0A3B0XEY6_9ZZZZ</name>
<organism evidence="1">
    <name type="scientific">hydrothermal vent metagenome</name>
    <dbReference type="NCBI Taxonomy" id="652676"/>
    <lineage>
        <taxon>unclassified sequences</taxon>
        <taxon>metagenomes</taxon>
        <taxon>ecological metagenomes</taxon>
    </lineage>
</organism>
<evidence type="ECO:0000313" key="1">
    <source>
        <dbReference type="EMBL" id="VAW60149.1"/>
    </source>
</evidence>
<dbReference type="Pfam" id="PF21810">
    <property type="entry name" value="DUF6880"/>
    <property type="match status" value="1"/>
</dbReference>
<proteinExistence type="predicted"/>
<protein>
    <submittedName>
        <fullName evidence="1">Uncharacterized protein</fullName>
    </submittedName>
</protein>
<accession>A0A3B0XEY6</accession>
<sequence length="114" mass="13150">MLLGLNEAKRAELLVLSKPNEIKNGFYAGLLELAKKLEENQCWTGAIVCYRSLLLDILNQARSKAYTHAVRYYKKLALLSESVEQFSPLVDHVEFVKQLDGKHGRKRSFWERVL</sequence>
<gene>
    <name evidence="1" type="ORF">MNBD_GAMMA08-2318</name>
</gene>
<dbReference type="AlphaFoldDB" id="A0A3B0XEY6"/>
<reference evidence="1" key="1">
    <citation type="submission" date="2018-06" db="EMBL/GenBank/DDBJ databases">
        <authorList>
            <person name="Zhirakovskaya E."/>
        </authorList>
    </citation>
    <scope>NUCLEOTIDE SEQUENCE</scope>
</reference>